<dbReference type="RefSeq" id="WP_103289090.1">
    <property type="nucleotide sequence ID" value="NZ_CP033924.1"/>
</dbReference>
<gene>
    <name evidence="3" type="ORF">C1637_03965</name>
    <name evidence="2" type="ORF">EG342_07360</name>
</gene>
<sequence>MKKIITSTFLLANLFSFAQQSIVSQNTPVSSNQGIYYTLQSASGKTLSYDDILGTPYPDKNFVKSKISGTSDQQTLVRYNSYNDEIEFKKDDKVLALPKSQEYGRIEIASPKQTLVLLDTSDELSGYFYELANGKNTLYKKVKTRFIDFVPAPNGYASDKPATFKTLDPVYYIKTEKGFIKKPKNQKEIIEQFSDKKEPLTTFFKSNKIKFDKDEDLIKLVTFLNQN</sequence>
<evidence type="ECO:0000313" key="2">
    <source>
        <dbReference type="EMBL" id="AZA81742.1"/>
    </source>
</evidence>
<protein>
    <recommendedName>
        <fullName evidence="6">GLPGLI family protein</fullName>
    </recommendedName>
</protein>
<dbReference type="Proteomes" id="UP000236262">
    <property type="component" value="Unassembled WGS sequence"/>
</dbReference>
<dbReference type="EMBL" id="PPEH01000001">
    <property type="protein sequence ID" value="PNW15591.1"/>
    <property type="molecule type" value="Genomic_DNA"/>
</dbReference>
<reference evidence="2 5" key="2">
    <citation type="submission" date="2018-11" db="EMBL/GenBank/DDBJ databases">
        <title>Proposal to divide the Flavobacteriaceae and reorganize its genera based on Amino Acid Identity values calculated from whole genome sequences.</title>
        <authorList>
            <person name="Nicholson A.C."/>
            <person name="Gulvik C.A."/>
            <person name="Whitney A.M."/>
            <person name="Humrighouse B.W."/>
            <person name="Bell M."/>
            <person name="Holmes B."/>
            <person name="Steigerwalt A.G."/>
            <person name="Villarma A."/>
            <person name="Sheth M."/>
            <person name="Batra D."/>
            <person name="Pryor J."/>
            <person name="Bernardet J.-F."/>
            <person name="Hugo C."/>
            <person name="Kampfer P."/>
            <person name="Newman J."/>
            <person name="McQuiston J.R."/>
        </authorList>
    </citation>
    <scope>NUCLEOTIDE SEQUENCE [LARGE SCALE GENOMIC DNA]</scope>
    <source>
        <strain evidence="2 5">KC_1864</strain>
    </source>
</reference>
<feature type="signal peptide" evidence="1">
    <location>
        <begin position="1"/>
        <end position="18"/>
    </location>
</feature>
<evidence type="ECO:0008006" key="6">
    <source>
        <dbReference type="Google" id="ProtNLM"/>
    </source>
</evidence>
<dbReference type="KEGG" id="clac:EG342_07360"/>
<feature type="chain" id="PRO_5044594184" description="GLPGLI family protein" evidence="1">
    <location>
        <begin position="19"/>
        <end position="227"/>
    </location>
</feature>
<evidence type="ECO:0000313" key="3">
    <source>
        <dbReference type="EMBL" id="PNW15591.1"/>
    </source>
</evidence>
<dbReference type="EMBL" id="CP033924">
    <property type="protein sequence ID" value="AZA81742.1"/>
    <property type="molecule type" value="Genomic_DNA"/>
</dbReference>
<keyword evidence="1" id="KW-0732">Signal</keyword>
<keyword evidence="5" id="KW-1185">Reference proteome</keyword>
<name>A0A3G6RYS6_CHRLC</name>
<accession>A0A3G6RYS6</accession>
<proteinExistence type="predicted"/>
<evidence type="ECO:0000313" key="5">
    <source>
        <dbReference type="Proteomes" id="UP000279972"/>
    </source>
</evidence>
<reference evidence="3 4" key="1">
    <citation type="submission" date="2018-01" db="EMBL/GenBank/DDBJ databases">
        <title>Draft genome sequences of Chryseobacterium lactis NCTC11390, Chryseobacterium oncorhynchi 701B-08, and Chryseobacterium viscerum 687B-08.</title>
        <authorList>
            <person name="Jeong J.-J."/>
            <person name="Lee Y.J."/>
            <person name="Park B."/>
            <person name="Choi I.-G."/>
            <person name="Kim K.D."/>
        </authorList>
    </citation>
    <scope>NUCLEOTIDE SEQUENCE [LARGE SCALE GENOMIC DNA]</scope>
    <source>
        <strain evidence="3 4">NCTC11390</strain>
    </source>
</reference>
<dbReference type="OrthoDB" id="978006at2"/>
<evidence type="ECO:0000256" key="1">
    <source>
        <dbReference type="SAM" id="SignalP"/>
    </source>
</evidence>
<evidence type="ECO:0000313" key="4">
    <source>
        <dbReference type="Proteomes" id="UP000236262"/>
    </source>
</evidence>
<dbReference type="AlphaFoldDB" id="A0A3G6RYS6"/>
<organism evidence="3 4">
    <name type="scientific">Chryseobacterium lactis</name>
    <dbReference type="NCBI Taxonomy" id="1241981"/>
    <lineage>
        <taxon>Bacteria</taxon>
        <taxon>Pseudomonadati</taxon>
        <taxon>Bacteroidota</taxon>
        <taxon>Flavobacteriia</taxon>
        <taxon>Flavobacteriales</taxon>
        <taxon>Weeksellaceae</taxon>
        <taxon>Chryseobacterium group</taxon>
        <taxon>Chryseobacterium</taxon>
    </lineage>
</organism>
<dbReference type="Proteomes" id="UP000279972">
    <property type="component" value="Chromosome"/>
</dbReference>